<accession>A0A1H8KAL7</accession>
<dbReference type="EMBL" id="FOBB01000014">
    <property type="protein sequence ID" value="SEN89556.1"/>
    <property type="molecule type" value="Genomic_DNA"/>
</dbReference>
<dbReference type="RefSeq" id="WP_143081210.1">
    <property type="nucleotide sequence ID" value="NZ_FOBB01000014.1"/>
</dbReference>
<keyword evidence="2" id="KW-1185">Reference proteome</keyword>
<dbReference type="Proteomes" id="UP000198984">
    <property type="component" value="Unassembled WGS sequence"/>
</dbReference>
<evidence type="ECO:0000313" key="1">
    <source>
        <dbReference type="EMBL" id="SEN89556.1"/>
    </source>
</evidence>
<proteinExistence type="predicted"/>
<protein>
    <recommendedName>
        <fullName evidence="3">YD repeat-containing protein</fullName>
    </recommendedName>
</protein>
<dbReference type="OrthoDB" id="680656at2"/>
<reference evidence="1 2" key="1">
    <citation type="submission" date="2016-10" db="EMBL/GenBank/DDBJ databases">
        <authorList>
            <person name="de Groot N.N."/>
        </authorList>
    </citation>
    <scope>NUCLEOTIDE SEQUENCE [LARGE SCALE GENOMIC DNA]</scope>
    <source>
        <strain evidence="1 2">DSM 21039</strain>
    </source>
</reference>
<dbReference type="AlphaFoldDB" id="A0A1H8KAL7"/>
<name>A0A1H8KAL7_9BACT</name>
<dbReference type="STRING" id="573321.SAMN04488505_11471"/>
<gene>
    <name evidence="1" type="ORF">SAMN04488505_11471</name>
</gene>
<evidence type="ECO:0008006" key="3">
    <source>
        <dbReference type="Google" id="ProtNLM"/>
    </source>
</evidence>
<evidence type="ECO:0000313" key="2">
    <source>
        <dbReference type="Proteomes" id="UP000198984"/>
    </source>
</evidence>
<organism evidence="1 2">
    <name type="scientific">Chitinophaga rupis</name>
    <dbReference type="NCBI Taxonomy" id="573321"/>
    <lineage>
        <taxon>Bacteria</taxon>
        <taxon>Pseudomonadati</taxon>
        <taxon>Bacteroidota</taxon>
        <taxon>Chitinophagia</taxon>
        <taxon>Chitinophagales</taxon>
        <taxon>Chitinophagaceae</taxon>
        <taxon>Chitinophaga</taxon>
    </lineage>
</organism>
<sequence>MHSYQNAVRYMFTYNNKKMSRLNFSKLPGLFFILSLLSMIVHAQEPPYRATRVIPPSPTAYSITKYGNTPVSFYNGTPNISIPLYDITTRNHTLNIGLQYSATGTKTLQAASWVGLGWTLKAGGAITRIVRQQDDFIGHGYYNSQALPANTQSNDYLYSPSTEPNDRLYFDNVYDGQMDAEPDLFSYNFGAYSGKFVLGKKANGSVVFFDEKNNMDFTYTAGKWMATDGDGYKYYFGTFEMTQDYYLSSNAELTNFNGIDAFNKNINSSPVTAWYLDSIVAPTAERISFSYTYGKSLSLVSQSEIYVKLGAMNITGCTSQTPTGMLNDFRSYDASRQDIRDAYLQKITFSNGSVEFKVSERNDVSYLANNDGLLKPSKLDSVIIKDNNGTRIKAYAFYYTYFNSIDHDKRLKLDSVAELGIGVNRNPPYTFSYINPDNLPPVYTKSIDHWGYYNGIVNPTLLPTTTFPLAPISFTGADRSPDTSANYAMNGVLYSIKYPTGGSTNFEYELHDYSNLHGEQAYRTVDKFAFVRSNSNNPGGDVTSATFRLPPLLGSESAKIPVTIQCSYQKVDPNVSDLVSLGYSNMWKIANDGSLQTVAGCTTANYDQPNPSPTFNNRNLDTGNYRMLIQATRGWSFYMSISWQEKEPIPITYRKGGGIRVSRITDQDGMGNQTVRRFVYKGDDGISSGILMSTPVYAYYYDISRSNYIIGTGVVIPCDYTARYYGIQSSTLFPQGLSSSSAIVGYSKVTELLGENGENGKTEYYYHNAEDSTDVFATIPSLGDPLNGKPTAVIVYNAQGSPVKRNDFTYTVNERSTLKGVKLMTIATVPDAKYVYRVKFYDNISSWAIPVADTETVFDGTSKIVNVRTSYYQNNVHREPTRIDVVKSDGSTLITKFKRPSDYTVTGNLSFVEKMRNSHILSPVIEQETFLQRGTSTKLLSGAFTSYKQYYSSFFKPDIFYKIETAVPLSDLTESSFTSAGLPVFHSAYKPNVYFDAYSEQGNLLSYHEQNNINQSYLWGYNAQYPVAKVEGVVYDTAKKYITQSILDNPSSDAALRAELKKIGTGLGTNAMVTTYTYLPLLGTTSETDPKGYTVYYEYDVFGRLKLVKDKDGKILKQYDYQFQKPVTQ</sequence>